<dbReference type="InterPro" id="IPR018950">
    <property type="entry name" value="DiS-bond_isomerase_DsbC/G_N"/>
</dbReference>
<evidence type="ECO:0000256" key="2">
    <source>
        <dbReference type="ARBA" id="ARBA00009813"/>
    </source>
</evidence>
<evidence type="ECO:0000313" key="11">
    <source>
        <dbReference type="Proteomes" id="UP000031843"/>
    </source>
</evidence>
<dbReference type="Gene3D" id="3.10.450.70">
    <property type="entry name" value="Disulphide bond isomerase, DsbC/G, N-terminal"/>
    <property type="match status" value="1"/>
</dbReference>
<evidence type="ECO:0000256" key="5">
    <source>
        <dbReference type="ARBA" id="ARBA00023157"/>
    </source>
</evidence>
<dbReference type="KEGG" id="cbw:RR42_s0637"/>
<evidence type="ECO:0000256" key="3">
    <source>
        <dbReference type="ARBA" id="ARBA00022729"/>
    </source>
</evidence>
<dbReference type="PANTHER" id="PTHR35272">
    <property type="entry name" value="THIOL:DISULFIDE INTERCHANGE PROTEIN DSBC-RELATED"/>
    <property type="match status" value="1"/>
</dbReference>
<comment type="subcellular location">
    <subcellularLocation>
        <location evidence="1 7">Periplasm</location>
    </subcellularLocation>
</comment>
<dbReference type="SUPFAM" id="SSF52833">
    <property type="entry name" value="Thioredoxin-like"/>
    <property type="match status" value="1"/>
</dbReference>
<dbReference type="AlphaFoldDB" id="A0A0C4YGZ8"/>
<protein>
    <recommendedName>
        <fullName evidence="7">Thiol:disulfide interchange protein</fullName>
    </recommendedName>
</protein>
<keyword evidence="6 7" id="KW-0676">Redox-active center</keyword>
<dbReference type="SUPFAM" id="SSF54423">
    <property type="entry name" value="DsbC/DsbG N-terminal domain-like"/>
    <property type="match status" value="1"/>
</dbReference>
<dbReference type="InterPro" id="IPR051470">
    <property type="entry name" value="Thiol:disulfide_interchange"/>
</dbReference>
<dbReference type="InterPro" id="IPR033954">
    <property type="entry name" value="DiS-bond_Isoase_DsbC/G"/>
</dbReference>
<evidence type="ECO:0000256" key="1">
    <source>
        <dbReference type="ARBA" id="ARBA00004418"/>
    </source>
</evidence>
<keyword evidence="5" id="KW-1015">Disulfide bond</keyword>
<dbReference type="Pfam" id="PF13098">
    <property type="entry name" value="Thioredoxin_2"/>
    <property type="match status" value="1"/>
</dbReference>
<evidence type="ECO:0000259" key="8">
    <source>
        <dbReference type="Pfam" id="PF10411"/>
    </source>
</evidence>
<dbReference type="Proteomes" id="UP000031843">
    <property type="component" value="Chromosome secondary"/>
</dbReference>
<keyword evidence="4 7" id="KW-0574">Periplasm</keyword>
<dbReference type="CDD" id="cd03020">
    <property type="entry name" value="DsbA_DsbC_DsbG"/>
    <property type="match status" value="1"/>
</dbReference>
<feature type="chain" id="PRO_5010000311" description="Thiol:disulfide interchange protein" evidence="7">
    <location>
        <begin position="33"/>
        <end position="255"/>
    </location>
</feature>
<comment type="function">
    <text evidence="7">Required for disulfide bond formation in some periplasmic proteins. Acts by transferring its disulfide bond to other proteins and is reduced in the process.</text>
</comment>
<dbReference type="PANTHER" id="PTHR35272:SF3">
    <property type="entry name" value="THIOL:DISULFIDE INTERCHANGE PROTEIN DSBC"/>
    <property type="match status" value="1"/>
</dbReference>
<reference evidence="10 11" key="1">
    <citation type="journal article" date="2015" name="Genome Announc.">
        <title>Complete Genome Sequence of Cupriavidus basilensis 4G11, Isolated from the Oak Ridge Field Research Center Site.</title>
        <authorList>
            <person name="Ray J."/>
            <person name="Waters R.J."/>
            <person name="Skerker J.M."/>
            <person name="Kuehl J.V."/>
            <person name="Price M.N."/>
            <person name="Huang J."/>
            <person name="Chakraborty R."/>
            <person name="Arkin A.P."/>
            <person name="Deutschbauer A."/>
        </authorList>
    </citation>
    <scope>NUCLEOTIDE SEQUENCE [LARGE SCALE GENOMIC DNA]</scope>
    <source>
        <strain evidence="10">4G11</strain>
    </source>
</reference>
<gene>
    <name evidence="10" type="ORF">RR42_s0637</name>
</gene>
<sequence>MSLANLRLTPRRYAAVAALVAVAALNAMPATAQDDPKTLAVLQALKERYPKTEFSRIRAAEIPGLYEVSMGKNVAYFEASGRYALFGHLYDMNSQVDLTAQREQSLQVINVDMLPVADAIKTVRGKGSRALYVFSDPDCPFCHQLEASLKGLDDVTIYTFLYPLEGLHPDAKKKSAAIWCAKDRAGAWDAWMGAKVLPAPRSCATPVERNLALGAKLGVEGTPTIFAADGRKLVGAASTQRIDAFLSGGQSAAAR</sequence>
<feature type="domain" description="Thioredoxin-like fold" evidence="9">
    <location>
        <begin position="124"/>
        <end position="246"/>
    </location>
</feature>
<evidence type="ECO:0000313" key="10">
    <source>
        <dbReference type="EMBL" id="AJG22228.1"/>
    </source>
</evidence>
<feature type="signal peptide" evidence="7">
    <location>
        <begin position="1"/>
        <end position="32"/>
    </location>
</feature>
<dbReference type="EMBL" id="CP010537">
    <property type="protein sequence ID" value="AJG22228.1"/>
    <property type="molecule type" value="Genomic_DNA"/>
</dbReference>
<evidence type="ECO:0000256" key="4">
    <source>
        <dbReference type="ARBA" id="ARBA00022764"/>
    </source>
</evidence>
<proteinExistence type="inferred from homology"/>
<comment type="similarity">
    <text evidence="2 7">Belongs to the thioredoxin family. DsbC subfamily.</text>
</comment>
<dbReference type="Gene3D" id="3.40.30.10">
    <property type="entry name" value="Glutaredoxin"/>
    <property type="match status" value="1"/>
</dbReference>
<dbReference type="RefSeq" id="WP_082055066.1">
    <property type="nucleotide sequence ID" value="NZ_CP010537.1"/>
</dbReference>
<dbReference type="OrthoDB" id="12976at2"/>
<evidence type="ECO:0000256" key="7">
    <source>
        <dbReference type="RuleBase" id="RU364038"/>
    </source>
</evidence>
<dbReference type="Pfam" id="PF10411">
    <property type="entry name" value="DsbC_N"/>
    <property type="match status" value="1"/>
</dbReference>
<keyword evidence="11" id="KW-1185">Reference proteome</keyword>
<dbReference type="InterPro" id="IPR009094">
    <property type="entry name" value="DiS-bond_isomerase_DsbC/G_N_sf"/>
</dbReference>
<evidence type="ECO:0000256" key="6">
    <source>
        <dbReference type="ARBA" id="ARBA00023284"/>
    </source>
</evidence>
<feature type="domain" description="Disulphide bond isomerase DsbC/G N-terminal" evidence="8">
    <location>
        <begin position="34"/>
        <end position="100"/>
    </location>
</feature>
<organism evidence="10 11">
    <name type="scientific">Cupriavidus basilensis</name>
    <dbReference type="NCBI Taxonomy" id="68895"/>
    <lineage>
        <taxon>Bacteria</taxon>
        <taxon>Pseudomonadati</taxon>
        <taxon>Pseudomonadota</taxon>
        <taxon>Betaproteobacteria</taxon>
        <taxon>Burkholderiales</taxon>
        <taxon>Burkholderiaceae</taxon>
        <taxon>Cupriavidus</taxon>
    </lineage>
</organism>
<dbReference type="STRING" id="68895.RR42_s0637"/>
<keyword evidence="3 7" id="KW-0732">Signal</keyword>
<name>A0A0C4YGZ8_9BURK</name>
<accession>A0A0C4YGZ8</accession>
<dbReference type="InterPro" id="IPR012336">
    <property type="entry name" value="Thioredoxin-like_fold"/>
</dbReference>
<dbReference type="InterPro" id="IPR036249">
    <property type="entry name" value="Thioredoxin-like_sf"/>
</dbReference>
<dbReference type="GO" id="GO:0042597">
    <property type="term" value="C:periplasmic space"/>
    <property type="evidence" value="ECO:0007669"/>
    <property type="project" value="UniProtKB-SubCell"/>
</dbReference>
<evidence type="ECO:0000259" key="9">
    <source>
        <dbReference type="Pfam" id="PF13098"/>
    </source>
</evidence>